<protein>
    <submittedName>
        <fullName evidence="2">Uncharacterized protein</fullName>
    </submittedName>
</protein>
<dbReference type="AlphaFoldDB" id="A0A7S4VE06"/>
<dbReference type="EMBL" id="HBNR01026411">
    <property type="protein sequence ID" value="CAE4578661.1"/>
    <property type="molecule type" value="Transcribed_RNA"/>
</dbReference>
<feature type="region of interest" description="Disordered" evidence="1">
    <location>
        <begin position="12"/>
        <end position="37"/>
    </location>
</feature>
<gene>
    <name evidence="2" type="ORF">AMON00008_LOCUS17841</name>
</gene>
<evidence type="ECO:0000256" key="1">
    <source>
        <dbReference type="SAM" id="MobiDB-lite"/>
    </source>
</evidence>
<proteinExistence type="predicted"/>
<feature type="region of interest" description="Disordered" evidence="1">
    <location>
        <begin position="337"/>
        <end position="375"/>
    </location>
</feature>
<feature type="compositionally biased region" description="Low complexity" evidence="1">
    <location>
        <begin position="12"/>
        <end position="31"/>
    </location>
</feature>
<feature type="compositionally biased region" description="Low complexity" evidence="1">
    <location>
        <begin position="184"/>
        <end position="303"/>
    </location>
</feature>
<reference evidence="2" key="1">
    <citation type="submission" date="2021-01" db="EMBL/GenBank/DDBJ databases">
        <authorList>
            <person name="Corre E."/>
            <person name="Pelletier E."/>
            <person name="Niang G."/>
            <person name="Scheremetjew M."/>
            <person name="Finn R."/>
            <person name="Kale V."/>
            <person name="Holt S."/>
            <person name="Cochrane G."/>
            <person name="Meng A."/>
            <person name="Brown T."/>
            <person name="Cohen L."/>
        </authorList>
    </citation>
    <scope>NUCLEOTIDE SEQUENCE</scope>
    <source>
        <strain evidence="2">CCMP3105</strain>
    </source>
</reference>
<accession>A0A7S4VE06</accession>
<sequence length="375" mass="37801">MVPWPKWCPATPAASGADAASGPPSATAGPSRRGGQAPDASLLLQELARDVDLLCLRVNAWEFRIKHIRELTAKLHKRMPSLKLQAEANANKSRFRDLAGRCGGVLQVACAKHGQAVIDLQDEVHALHSQVRRLVDGRSDRALEDSEDSAALAVGQQARQAAAPPVGPAGSDVRPPRIAGRGGQPAPAESSRPSSSSGGRGGQPAPAESSPPSSSSGGRGGQPAPAENSPPSSSSGGRGSQPAPAERSPPSSSSGGRGSRPAPAERYPPSSSSGGRGSQPAPAESSPPSSSSGGGISHPAAAGRAAPSCESGSADRGPADADVIMTRWGQTILCDGAAPALHHPTPPAEEAAPTLRHLPPPVDEAAAPQWEPSGA</sequence>
<organism evidence="2">
    <name type="scientific">Alexandrium monilatum</name>
    <dbReference type="NCBI Taxonomy" id="311494"/>
    <lineage>
        <taxon>Eukaryota</taxon>
        <taxon>Sar</taxon>
        <taxon>Alveolata</taxon>
        <taxon>Dinophyceae</taxon>
        <taxon>Gonyaulacales</taxon>
        <taxon>Pyrocystaceae</taxon>
        <taxon>Alexandrium</taxon>
    </lineage>
</organism>
<feature type="region of interest" description="Disordered" evidence="1">
    <location>
        <begin position="138"/>
        <end position="323"/>
    </location>
</feature>
<name>A0A7S4VE06_9DINO</name>
<evidence type="ECO:0000313" key="2">
    <source>
        <dbReference type="EMBL" id="CAE4578661.1"/>
    </source>
</evidence>
<feature type="compositionally biased region" description="Low complexity" evidence="1">
    <location>
        <begin position="337"/>
        <end position="355"/>
    </location>
</feature>